<dbReference type="EMBL" id="CP109821">
    <property type="protein sequence ID" value="XAE47025.1"/>
    <property type="molecule type" value="Genomic_DNA"/>
</dbReference>
<dbReference type="RefSeq" id="WP_342702541.1">
    <property type="nucleotide sequence ID" value="NZ_CP109821.1"/>
</dbReference>
<organism evidence="1 2">
    <name type="scientific">Burkholderia arboris</name>
    <dbReference type="NCBI Taxonomy" id="488730"/>
    <lineage>
        <taxon>Bacteria</taxon>
        <taxon>Pseudomonadati</taxon>
        <taxon>Pseudomonadota</taxon>
        <taxon>Betaproteobacteria</taxon>
        <taxon>Burkholderiales</taxon>
        <taxon>Burkholderiaceae</taxon>
        <taxon>Burkholderia</taxon>
        <taxon>Burkholderia cepacia complex</taxon>
    </lineage>
</organism>
<name>A0ABZ3DDF0_9BURK</name>
<gene>
    <name evidence="1" type="ORF">OHZ10_11755</name>
</gene>
<evidence type="ECO:0000313" key="2">
    <source>
        <dbReference type="Proteomes" id="UP001448498"/>
    </source>
</evidence>
<keyword evidence="2" id="KW-1185">Reference proteome</keyword>
<protein>
    <submittedName>
        <fullName evidence="1">Plasmid-related transcriptional repressor protein</fullName>
    </submittedName>
</protein>
<proteinExistence type="predicted"/>
<evidence type="ECO:0000313" key="1">
    <source>
        <dbReference type="EMBL" id="XAE47025.1"/>
    </source>
</evidence>
<reference evidence="1 2" key="1">
    <citation type="submission" date="2022-10" db="EMBL/GenBank/DDBJ databases">
        <title>Genomic of Burkholderia cepacia PN-1.</title>
        <authorList>
            <person name="Yang Y."/>
            <person name="Guan H."/>
            <person name="Huang J."/>
        </authorList>
    </citation>
    <scope>NUCLEOTIDE SEQUENCE [LARGE SCALE GENOMIC DNA]</scope>
    <source>
        <strain evidence="1 2">PN-1</strain>
    </source>
</reference>
<sequence length="305" mass="35408">MAEPLLADEFGNTPRADRCVPISTLDLLRQREAEALARTEVRRAQEGPTQLFLPGIDEFMRAMPNHIARSSLFAPVARGRKKILKDAVLVSRADAVIKFWGEQLDEAQADVWMQAIHEASSHQLGAPVIVKRARFLRSIGRHVGNYEYKWLLRTFEALTFAMLVIDVTKDGRPKYEIGKKRALHLIDGFDYDEETESYTLRVDPRWRLMFENREFALIDWDKRLRFGPRQDMAKALQRLVATSNDSVQRNPVEWLKRKLEYTGRMRDFVDALDRAMRELERLEIIVGGRIETSTKGRPQTVWTRL</sequence>
<accession>A0ABZ3DDF0</accession>
<dbReference type="Proteomes" id="UP001448498">
    <property type="component" value="Chromosome 1"/>
</dbReference>